<evidence type="ECO:0000313" key="2">
    <source>
        <dbReference type="Proteomes" id="UP000289555"/>
    </source>
</evidence>
<proteinExistence type="predicted"/>
<evidence type="ECO:0008006" key="3">
    <source>
        <dbReference type="Google" id="ProtNLM"/>
    </source>
</evidence>
<dbReference type="Proteomes" id="UP000289555">
    <property type="component" value="Chromosome"/>
</dbReference>
<dbReference type="InterPro" id="IPR021979">
    <property type="entry name" value="DUF3584"/>
</dbReference>
<sequence>MAHLLRIVMIHGHLEGVVELSVDGHTNICGTNASGKTTLQRLVPVFYGELPNKVVPKTRMKFDAFYLPHRNSYLVYEYRREAAISARRC</sequence>
<evidence type="ECO:0000313" key="1">
    <source>
        <dbReference type="EMBL" id="BBI48581.1"/>
    </source>
</evidence>
<dbReference type="Pfam" id="PF12128">
    <property type="entry name" value="DUF3584"/>
    <property type="match status" value="1"/>
</dbReference>
<gene>
    <name evidence="1" type="ORF">HORIV_10020</name>
</gene>
<protein>
    <recommendedName>
        <fullName evidence="3">ATP-binding protein</fullName>
    </recommendedName>
</protein>
<accession>A0ABM7GDT6</accession>
<dbReference type="EMBL" id="AP019416">
    <property type="protein sequence ID" value="BBI48581.1"/>
    <property type="molecule type" value="Genomic_DNA"/>
</dbReference>
<organism evidence="1 2">
    <name type="scientific">Vreelandella olivaria</name>
    <dbReference type="NCBI Taxonomy" id="390919"/>
    <lineage>
        <taxon>Bacteria</taxon>
        <taxon>Pseudomonadati</taxon>
        <taxon>Pseudomonadota</taxon>
        <taxon>Gammaproteobacteria</taxon>
        <taxon>Oceanospirillales</taxon>
        <taxon>Halomonadaceae</taxon>
        <taxon>Vreelandella</taxon>
    </lineage>
</organism>
<name>A0ABM7GDT6_9GAMM</name>
<keyword evidence="2" id="KW-1185">Reference proteome</keyword>
<reference evidence="2" key="1">
    <citation type="journal article" date="2019" name="Microbiol. Resour. Announc.">
        <title>Complete Genome Sequence of Halomonas olivaria, a Moderately Halophilic Bacterium Isolated from Olive Processing Effluents, Obtained by Nanopore Sequencing.</title>
        <authorList>
            <person name="Nagata S."/>
            <person name="Ii K.M."/>
            <person name="Tsukimi T."/>
            <person name="Miura M.C."/>
            <person name="Galipon J."/>
            <person name="Arakawa K."/>
        </authorList>
    </citation>
    <scope>NUCLEOTIDE SEQUENCE [LARGE SCALE GENOMIC DNA]</scope>
    <source>
        <strain evidence="2">TYRC17</strain>
    </source>
</reference>